<gene>
    <name evidence="7" type="ORF">METZ01_LOCUS49625</name>
</gene>
<dbReference type="InterPro" id="IPR003439">
    <property type="entry name" value="ABC_transporter-like_ATP-bd"/>
</dbReference>
<evidence type="ECO:0000256" key="3">
    <source>
        <dbReference type="ARBA" id="ARBA00022741"/>
    </source>
</evidence>
<reference evidence="7" key="1">
    <citation type="submission" date="2018-05" db="EMBL/GenBank/DDBJ databases">
        <authorList>
            <person name="Lanie J.A."/>
            <person name="Ng W.-L."/>
            <person name="Kazmierczak K.M."/>
            <person name="Andrzejewski T.M."/>
            <person name="Davidsen T.M."/>
            <person name="Wayne K.J."/>
            <person name="Tettelin H."/>
            <person name="Glass J.I."/>
            <person name="Rusch D."/>
            <person name="Podicherti R."/>
            <person name="Tsui H.-C.T."/>
            <person name="Winkler M.E."/>
        </authorList>
    </citation>
    <scope>NUCLEOTIDE SEQUENCE</scope>
</reference>
<proteinExistence type="inferred from homology"/>
<dbReference type="EMBL" id="UINC01002447">
    <property type="protein sequence ID" value="SUZ96771.1"/>
    <property type="molecule type" value="Genomic_DNA"/>
</dbReference>
<dbReference type="Gene3D" id="3.40.50.300">
    <property type="entry name" value="P-loop containing nucleotide triphosphate hydrolases"/>
    <property type="match status" value="1"/>
</dbReference>
<dbReference type="InterPro" id="IPR027417">
    <property type="entry name" value="P-loop_NTPase"/>
</dbReference>
<dbReference type="GO" id="GO:0015658">
    <property type="term" value="F:branched-chain amino acid transmembrane transporter activity"/>
    <property type="evidence" value="ECO:0007669"/>
    <property type="project" value="TreeGrafter"/>
</dbReference>
<evidence type="ECO:0000313" key="7">
    <source>
        <dbReference type="EMBL" id="SUZ96771.1"/>
    </source>
</evidence>
<evidence type="ECO:0000256" key="5">
    <source>
        <dbReference type="ARBA" id="ARBA00022970"/>
    </source>
</evidence>
<dbReference type="PROSITE" id="PS00211">
    <property type="entry name" value="ABC_TRANSPORTER_1"/>
    <property type="match status" value="1"/>
</dbReference>
<evidence type="ECO:0000259" key="6">
    <source>
        <dbReference type="PROSITE" id="PS50893"/>
    </source>
</evidence>
<dbReference type="SUPFAM" id="SSF52540">
    <property type="entry name" value="P-loop containing nucleoside triphosphate hydrolases"/>
    <property type="match status" value="1"/>
</dbReference>
<accession>A0A381S064</accession>
<dbReference type="PANTHER" id="PTHR43820">
    <property type="entry name" value="HIGH-AFFINITY BRANCHED-CHAIN AMINO ACID TRANSPORT ATP-BINDING PROTEIN LIVF"/>
    <property type="match status" value="1"/>
</dbReference>
<comment type="similarity">
    <text evidence="1">Belongs to the ABC transporter superfamily.</text>
</comment>
<protein>
    <recommendedName>
        <fullName evidence="6">ABC transporter domain-containing protein</fullName>
    </recommendedName>
</protein>
<dbReference type="PANTHER" id="PTHR43820:SF4">
    <property type="entry name" value="HIGH-AFFINITY BRANCHED-CHAIN AMINO ACID TRANSPORT ATP-BINDING PROTEIN LIVF"/>
    <property type="match status" value="1"/>
</dbReference>
<feature type="non-terminal residue" evidence="7">
    <location>
        <position position="1"/>
    </location>
</feature>
<dbReference type="CDD" id="cd03224">
    <property type="entry name" value="ABC_TM1139_LivF_branched"/>
    <property type="match status" value="1"/>
</dbReference>
<evidence type="ECO:0000256" key="2">
    <source>
        <dbReference type="ARBA" id="ARBA00022448"/>
    </source>
</evidence>
<dbReference type="SMART" id="SM00382">
    <property type="entry name" value="AAA"/>
    <property type="match status" value="1"/>
</dbReference>
<dbReference type="GO" id="GO:0016887">
    <property type="term" value="F:ATP hydrolysis activity"/>
    <property type="evidence" value="ECO:0007669"/>
    <property type="project" value="InterPro"/>
</dbReference>
<dbReference type="AlphaFoldDB" id="A0A381S064"/>
<dbReference type="GO" id="GO:0015807">
    <property type="term" value="P:L-amino acid transport"/>
    <property type="evidence" value="ECO:0007669"/>
    <property type="project" value="TreeGrafter"/>
</dbReference>
<feature type="domain" description="ABC transporter" evidence="6">
    <location>
        <begin position="13"/>
        <end position="244"/>
    </location>
</feature>
<keyword evidence="3" id="KW-0547">Nucleotide-binding</keyword>
<keyword evidence="5" id="KW-0029">Amino-acid transport</keyword>
<dbReference type="InterPro" id="IPR052156">
    <property type="entry name" value="BCAA_Transport_ATP-bd_LivF"/>
</dbReference>
<evidence type="ECO:0000256" key="4">
    <source>
        <dbReference type="ARBA" id="ARBA00022840"/>
    </source>
</evidence>
<dbReference type="PROSITE" id="PS50893">
    <property type="entry name" value="ABC_TRANSPORTER_2"/>
    <property type="match status" value="1"/>
</dbReference>
<dbReference type="InterPro" id="IPR017871">
    <property type="entry name" value="ABC_transporter-like_CS"/>
</dbReference>
<keyword evidence="2" id="KW-0813">Transport</keyword>
<dbReference type="Pfam" id="PF00005">
    <property type="entry name" value="ABC_tran"/>
    <property type="match status" value="1"/>
</dbReference>
<dbReference type="GO" id="GO:0005524">
    <property type="term" value="F:ATP binding"/>
    <property type="evidence" value="ECO:0007669"/>
    <property type="project" value="UniProtKB-KW"/>
</dbReference>
<evidence type="ECO:0000256" key="1">
    <source>
        <dbReference type="ARBA" id="ARBA00005417"/>
    </source>
</evidence>
<organism evidence="7">
    <name type="scientific">marine metagenome</name>
    <dbReference type="NCBI Taxonomy" id="408172"/>
    <lineage>
        <taxon>unclassified sequences</taxon>
        <taxon>metagenomes</taxon>
        <taxon>ecological metagenomes</taxon>
    </lineage>
</organism>
<name>A0A381S064_9ZZZZ</name>
<keyword evidence="4" id="KW-0067">ATP-binding</keyword>
<sequence length="251" mass="27180">VTNSDISSDNVILKVTNLVAGYQRVLPIVIDVSVEVVQGEILTLLGPNGAGKSTLIKGICGLVEVISGEVLFRGENISDLETHEIIARRVAYVPQTHNVFSKLTVAHNLDLGAISNFDAYQDRLSKVFDLFPDLKKFRDTSAGKLSGGQRQMLALGRALMANPILLLIDEPSAGLSPKLRDQVFQQVVQIRDSGVTVIIVEQNAYAALSVSDRGMILANGRLRLIANAVELLEDPKIAEIYFGARSTAEKS</sequence>
<dbReference type="InterPro" id="IPR003593">
    <property type="entry name" value="AAA+_ATPase"/>
</dbReference>